<evidence type="ECO:0000259" key="2">
    <source>
        <dbReference type="Pfam" id="PF20149"/>
    </source>
</evidence>
<evidence type="ECO:0000313" key="4">
    <source>
        <dbReference type="Proteomes" id="UP001195769"/>
    </source>
</evidence>
<feature type="region of interest" description="Disordered" evidence="1">
    <location>
        <begin position="320"/>
        <end position="374"/>
    </location>
</feature>
<sequence>MATAPCGVNIELHCELVIDISRRLSHKLPWYLINVTHRITPRRLAATLSKTSKRKAQDPDTGLPTGQSKKTPRGALDELGGPQHSECSNAGTGGRNSQLEKLDAVLERPSRKRPSKGSTTFGADVSKNPQAPDSRKGKGCKSRKVAAPPPYAPADLNLVDASQASNTQQDVPQTTIVPPGTEPNLQALNNPYMAAMIGTAAARPPTNSSVPSLIPHAPLELNSQVLHNPYMAAMNGTAAARPPTNSSVPSLILSAPLEPRFSNAIKYYQPATSPQMPEHVIDPALRIQPSSLGVGGHFQPSVLNVTQYNIQPMFQGTALLRLPEGPTGPALQPQNQPPPISDESDLDESDENDESSTDEDTEEGVKDAGEDDIVGWGAVRGRHTTYPGFLQEQPPQPLSHPRPLTPDFDFQYSCDEDEDGAVASLASVQLQPHVQNLCQDNAAANLMLTQPKVDDVLKKHQKKNGRRRLPDPEALEILCRKTETDVQQEAPTSRSIAKPTQLGWYGTGWKGFLEDAKAECRAVHALENPFPSLTHDLTCSITEVLLLVKLAWEQAEKQVETGVWPAQKSNMARLLYDDLATWRSELKKVVISLAPSILDLVSPAEHKDSLFLRGGFDANGKTNNFASPALREAVVLFYYTGPYRIAQRRPEIFRTQLPLSCLALVATAYDCGLLGFKKNGTGKVFPKFTTKEYKTEYKEMLEMMGVVLEDAYHGPKLVKQLQEWAAYGWLESLKVDSRGGLEMKRTHLKVVLD</sequence>
<accession>A0AAD4E2T3</accession>
<dbReference type="Proteomes" id="UP001195769">
    <property type="component" value="Unassembled WGS sequence"/>
</dbReference>
<feature type="domain" description="DUF6532" evidence="2">
    <location>
        <begin position="516"/>
        <end position="704"/>
    </location>
</feature>
<comment type="caution">
    <text evidence="3">The sequence shown here is derived from an EMBL/GenBank/DDBJ whole genome shotgun (WGS) entry which is preliminary data.</text>
</comment>
<dbReference type="GeneID" id="64661603"/>
<gene>
    <name evidence="3" type="ORF">F5891DRAFT_1190463</name>
</gene>
<dbReference type="Pfam" id="PF20149">
    <property type="entry name" value="DUF6532"/>
    <property type="match status" value="1"/>
</dbReference>
<keyword evidence="4" id="KW-1185">Reference proteome</keyword>
<reference evidence="3" key="1">
    <citation type="journal article" date="2020" name="New Phytol.">
        <title>Comparative genomics reveals dynamic genome evolution in host specialist ectomycorrhizal fungi.</title>
        <authorList>
            <person name="Lofgren L.A."/>
            <person name="Nguyen N.H."/>
            <person name="Vilgalys R."/>
            <person name="Ruytinx J."/>
            <person name="Liao H.L."/>
            <person name="Branco S."/>
            <person name="Kuo A."/>
            <person name="LaButti K."/>
            <person name="Lipzen A."/>
            <person name="Andreopoulos W."/>
            <person name="Pangilinan J."/>
            <person name="Riley R."/>
            <person name="Hundley H."/>
            <person name="Na H."/>
            <person name="Barry K."/>
            <person name="Grigoriev I.V."/>
            <person name="Stajich J.E."/>
            <person name="Kennedy P.G."/>
        </authorList>
    </citation>
    <scope>NUCLEOTIDE SEQUENCE</scope>
    <source>
        <strain evidence="3">FC203</strain>
    </source>
</reference>
<protein>
    <recommendedName>
        <fullName evidence="2">DUF6532 domain-containing protein</fullName>
    </recommendedName>
</protein>
<evidence type="ECO:0000313" key="3">
    <source>
        <dbReference type="EMBL" id="KAG1898689.1"/>
    </source>
</evidence>
<dbReference type="AlphaFoldDB" id="A0AAD4E2T3"/>
<evidence type="ECO:0000256" key="1">
    <source>
        <dbReference type="SAM" id="MobiDB-lite"/>
    </source>
</evidence>
<name>A0AAD4E2T3_9AGAM</name>
<feature type="compositionally biased region" description="Polar residues" evidence="1">
    <location>
        <begin position="160"/>
        <end position="176"/>
    </location>
</feature>
<dbReference type="InterPro" id="IPR045341">
    <property type="entry name" value="DUF6532"/>
</dbReference>
<proteinExistence type="predicted"/>
<feature type="compositionally biased region" description="Basic and acidic residues" evidence="1">
    <location>
        <begin position="98"/>
        <end position="109"/>
    </location>
</feature>
<organism evidence="3 4">
    <name type="scientific">Suillus fuscotomentosus</name>
    <dbReference type="NCBI Taxonomy" id="1912939"/>
    <lineage>
        <taxon>Eukaryota</taxon>
        <taxon>Fungi</taxon>
        <taxon>Dikarya</taxon>
        <taxon>Basidiomycota</taxon>
        <taxon>Agaricomycotina</taxon>
        <taxon>Agaricomycetes</taxon>
        <taxon>Agaricomycetidae</taxon>
        <taxon>Boletales</taxon>
        <taxon>Suillineae</taxon>
        <taxon>Suillaceae</taxon>
        <taxon>Suillus</taxon>
    </lineage>
</organism>
<feature type="region of interest" description="Disordered" evidence="1">
    <location>
        <begin position="47"/>
        <end position="185"/>
    </location>
</feature>
<feature type="compositionally biased region" description="Polar residues" evidence="1">
    <location>
        <begin position="85"/>
        <end position="97"/>
    </location>
</feature>
<dbReference type="RefSeq" id="XP_041224265.1">
    <property type="nucleotide sequence ID" value="XM_041367305.1"/>
</dbReference>
<feature type="compositionally biased region" description="Polar residues" evidence="1">
    <location>
        <begin position="116"/>
        <end position="131"/>
    </location>
</feature>
<dbReference type="EMBL" id="JABBWK010000037">
    <property type="protein sequence ID" value="KAG1898689.1"/>
    <property type="molecule type" value="Genomic_DNA"/>
</dbReference>
<feature type="compositionally biased region" description="Acidic residues" evidence="1">
    <location>
        <begin position="342"/>
        <end position="362"/>
    </location>
</feature>